<evidence type="ECO:0000313" key="1">
    <source>
        <dbReference type="EMBL" id="JAE17089.1"/>
    </source>
</evidence>
<organism evidence="1">
    <name type="scientific">Arundo donax</name>
    <name type="common">Giant reed</name>
    <name type="synonym">Donax arundinaceus</name>
    <dbReference type="NCBI Taxonomy" id="35708"/>
    <lineage>
        <taxon>Eukaryota</taxon>
        <taxon>Viridiplantae</taxon>
        <taxon>Streptophyta</taxon>
        <taxon>Embryophyta</taxon>
        <taxon>Tracheophyta</taxon>
        <taxon>Spermatophyta</taxon>
        <taxon>Magnoliopsida</taxon>
        <taxon>Liliopsida</taxon>
        <taxon>Poales</taxon>
        <taxon>Poaceae</taxon>
        <taxon>PACMAD clade</taxon>
        <taxon>Arundinoideae</taxon>
        <taxon>Arundineae</taxon>
        <taxon>Arundo</taxon>
    </lineage>
</organism>
<reference evidence="1" key="2">
    <citation type="journal article" date="2015" name="Data Brief">
        <title>Shoot transcriptome of the giant reed, Arundo donax.</title>
        <authorList>
            <person name="Barrero R.A."/>
            <person name="Guerrero F.D."/>
            <person name="Moolhuijzen P."/>
            <person name="Goolsby J.A."/>
            <person name="Tidwell J."/>
            <person name="Bellgard S.E."/>
            <person name="Bellgard M.I."/>
        </authorList>
    </citation>
    <scope>NUCLEOTIDE SEQUENCE</scope>
    <source>
        <tissue evidence="1">Shoot tissue taken approximately 20 cm above the soil surface</tissue>
    </source>
</reference>
<sequence length="59" mass="6315">MKCTGGNSGFKLQHYSGMLFCLPRHSTIQLCIMPAPTGTSALNPRCKCKRLSTASSAPD</sequence>
<protein>
    <submittedName>
        <fullName evidence="1">Uncharacterized protein</fullName>
    </submittedName>
</protein>
<name>A0A0A9G0W1_ARUDO</name>
<proteinExistence type="predicted"/>
<dbReference type="EMBL" id="GBRH01180807">
    <property type="protein sequence ID" value="JAE17089.1"/>
    <property type="molecule type" value="Transcribed_RNA"/>
</dbReference>
<reference evidence="1" key="1">
    <citation type="submission" date="2014-09" db="EMBL/GenBank/DDBJ databases">
        <authorList>
            <person name="Magalhaes I.L.F."/>
            <person name="Oliveira U."/>
            <person name="Santos F.R."/>
            <person name="Vidigal T.H.D.A."/>
            <person name="Brescovit A.D."/>
            <person name="Santos A.J."/>
        </authorList>
    </citation>
    <scope>NUCLEOTIDE SEQUENCE</scope>
    <source>
        <tissue evidence="1">Shoot tissue taken approximately 20 cm above the soil surface</tissue>
    </source>
</reference>
<dbReference type="AlphaFoldDB" id="A0A0A9G0W1"/>
<accession>A0A0A9G0W1</accession>